<sequence length="632" mass="70543">MTAARLYHDHRTLAERPKLSSIRKSAPLMANSSRQAVSSINGYDYQIWRTVQAWLQLQPGEELYVECAEDYDIIGPDFATVVQVKSSRSNITLGSKDTLAAIASFWDLVQLNDGHLPIKMLFLSRGSIGRERDAAFGQEKGLEVWRAAAGGNSAAIRKLAAYLVEREEVPSSLKEFLRTQNETTQRQLVFSRIDWCLGQPGTEAIAKSVREIAGRIASDRGLDPTVVDSAVNACLAHCYSAATKIEVELRRLTVETREYVLSKATSLNVPLTIELLRSIQLAPRNSSVVEALRGFRETLGGGVAPMPSQPHGVARKPRSTAVAQAVESLINALYQEVSSTAAEQLAYDRFHAFWRGMVVEVVQRWRKSYGIEMADPRGCIYHGHLLLAARDPISNALSDRAIEVRARVTESMTYTPIDGERITLNARSEPDRVNSLRWNLDVNLEGGRCTTTSTLHNHFFWHPSHTDDWYEHEQFLSYAHIVEKLLLGWEPVGYVSYNVGEGAPANPVHPELISIVSHITSNELSSIRSRVAKIQTAYRVSEEVTFPLGFSDEYFNPALSEDAIERAMYSLTGKLRAGPGPEFTTRIPVVSLDRGRGIWLACRGWYLQFEIGPQIWPRMGGTQSICFPVNRT</sequence>
<gene>
    <name evidence="1" type="ORF">BSTAB16_7631</name>
</gene>
<keyword evidence="2" id="KW-1185">Reference proteome</keyword>
<dbReference type="Proteomes" id="UP000268684">
    <property type="component" value="Chromosome III"/>
</dbReference>
<evidence type="ECO:0000313" key="1">
    <source>
        <dbReference type="EMBL" id="VBB17415.1"/>
    </source>
</evidence>
<proteinExistence type="predicted"/>
<name>A0AAJ5NF88_9BURK</name>
<organism evidence="1 2">
    <name type="scientific">Burkholderia stabilis</name>
    <dbReference type="NCBI Taxonomy" id="95485"/>
    <lineage>
        <taxon>Bacteria</taxon>
        <taxon>Pseudomonadati</taxon>
        <taxon>Pseudomonadota</taxon>
        <taxon>Betaproteobacteria</taxon>
        <taxon>Burkholderiales</taxon>
        <taxon>Burkholderiaceae</taxon>
        <taxon>Burkholderia</taxon>
        <taxon>Burkholderia cepacia complex</taxon>
    </lineage>
</organism>
<protein>
    <submittedName>
        <fullName evidence="1">Uncharacterized protein</fullName>
    </submittedName>
</protein>
<dbReference type="EMBL" id="LR025744">
    <property type="protein sequence ID" value="VBB17415.1"/>
    <property type="molecule type" value="Genomic_DNA"/>
</dbReference>
<evidence type="ECO:0000313" key="2">
    <source>
        <dbReference type="Proteomes" id="UP000268684"/>
    </source>
</evidence>
<reference evidence="1 2" key="1">
    <citation type="submission" date="2017-11" db="EMBL/GenBank/DDBJ databases">
        <authorList>
            <person name="Seth-Smith MB H."/>
        </authorList>
    </citation>
    <scope>NUCLEOTIDE SEQUENCE [LARGE SCALE GENOMIC DNA]</scope>
    <source>
        <strain evidence="1">E</strain>
    </source>
</reference>
<accession>A0AAJ5NF88</accession>
<dbReference type="AlphaFoldDB" id="A0AAJ5NF88"/>